<protein>
    <submittedName>
        <fullName evidence="8">Uncharacterized protein</fullName>
    </submittedName>
</protein>
<evidence type="ECO:0000256" key="3">
    <source>
        <dbReference type="ARBA" id="ARBA00022617"/>
    </source>
</evidence>
<dbReference type="InterPro" id="IPR002403">
    <property type="entry name" value="Cyt_P450_E_grp-IV"/>
</dbReference>
<accession>A0ABU6XFF2</accession>
<comment type="cofactor">
    <cofactor evidence="1">
        <name>heme</name>
        <dbReference type="ChEBI" id="CHEBI:30413"/>
    </cofactor>
</comment>
<comment type="caution">
    <text evidence="8">The sequence shown here is derived from an EMBL/GenBank/DDBJ whole genome shotgun (WGS) entry which is preliminary data.</text>
</comment>
<dbReference type="EMBL" id="JASCZI010211642">
    <property type="protein sequence ID" value="MED6195453.1"/>
    <property type="molecule type" value="Genomic_DNA"/>
</dbReference>
<keyword evidence="6" id="KW-0408">Iron</keyword>
<dbReference type="Gene3D" id="1.10.630.10">
    <property type="entry name" value="Cytochrome P450"/>
    <property type="match status" value="1"/>
</dbReference>
<evidence type="ECO:0000256" key="5">
    <source>
        <dbReference type="ARBA" id="ARBA00023002"/>
    </source>
</evidence>
<evidence type="ECO:0000256" key="2">
    <source>
        <dbReference type="ARBA" id="ARBA00010617"/>
    </source>
</evidence>
<dbReference type="PRINTS" id="PR00385">
    <property type="entry name" value="P450"/>
</dbReference>
<keyword evidence="3" id="KW-0349">Heme</keyword>
<keyword evidence="5" id="KW-0560">Oxidoreductase</keyword>
<proteinExistence type="inferred from homology"/>
<keyword evidence="4" id="KW-0479">Metal-binding</keyword>
<dbReference type="Pfam" id="PF00067">
    <property type="entry name" value="p450"/>
    <property type="match status" value="1"/>
</dbReference>
<evidence type="ECO:0000256" key="7">
    <source>
        <dbReference type="ARBA" id="ARBA00023033"/>
    </source>
</evidence>
<organism evidence="8 9">
    <name type="scientific">Stylosanthes scabra</name>
    <dbReference type="NCBI Taxonomy" id="79078"/>
    <lineage>
        <taxon>Eukaryota</taxon>
        <taxon>Viridiplantae</taxon>
        <taxon>Streptophyta</taxon>
        <taxon>Embryophyta</taxon>
        <taxon>Tracheophyta</taxon>
        <taxon>Spermatophyta</taxon>
        <taxon>Magnoliopsida</taxon>
        <taxon>eudicotyledons</taxon>
        <taxon>Gunneridae</taxon>
        <taxon>Pentapetalae</taxon>
        <taxon>rosids</taxon>
        <taxon>fabids</taxon>
        <taxon>Fabales</taxon>
        <taxon>Fabaceae</taxon>
        <taxon>Papilionoideae</taxon>
        <taxon>50 kb inversion clade</taxon>
        <taxon>dalbergioids sensu lato</taxon>
        <taxon>Dalbergieae</taxon>
        <taxon>Pterocarpus clade</taxon>
        <taxon>Stylosanthes</taxon>
    </lineage>
</organism>
<dbReference type="Proteomes" id="UP001341840">
    <property type="component" value="Unassembled WGS sequence"/>
</dbReference>
<sequence>MIIIGVDLDTICGTYEEGTKFSNAFDEANAITLYRYADIFWKIKRFLNIGLEAVLRNRIKVVNDFIYKLIRSKTEQLKKPQHMVKADLVSRFMELEEKDPKYLRDILLSFIIAGRDTTATTLSWLLYLLCKHPHVQEKIAHEVGDITKLNNTCNIDEITKAITEETLQKMHYLHAALSETLRLYPPVSLDGKQCLSDETLPDGFSVKRGDNVSYLPYAMGRMESLWGRDAAEFRPDRWLHENGTFQHQSPFKFTAFQAGPRICLGKDFAYRQMKFFAAVLCHSYEFKLAFENKQVNYIVMLTLQIDGGLHIHASHR</sequence>
<dbReference type="PRINTS" id="PR00465">
    <property type="entry name" value="EP450IV"/>
</dbReference>
<evidence type="ECO:0000256" key="6">
    <source>
        <dbReference type="ARBA" id="ARBA00023004"/>
    </source>
</evidence>
<evidence type="ECO:0000256" key="1">
    <source>
        <dbReference type="ARBA" id="ARBA00001971"/>
    </source>
</evidence>
<keyword evidence="9" id="KW-1185">Reference proteome</keyword>
<dbReference type="PANTHER" id="PTHR24296">
    <property type="entry name" value="CYTOCHROME P450"/>
    <property type="match status" value="1"/>
</dbReference>
<evidence type="ECO:0000313" key="9">
    <source>
        <dbReference type="Proteomes" id="UP001341840"/>
    </source>
</evidence>
<evidence type="ECO:0000313" key="8">
    <source>
        <dbReference type="EMBL" id="MED6195453.1"/>
    </source>
</evidence>
<dbReference type="InterPro" id="IPR001128">
    <property type="entry name" value="Cyt_P450"/>
</dbReference>
<dbReference type="SUPFAM" id="SSF48264">
    <property type="entry name" value="Cytochrome P450"/>
    <property type="match status" value="1"/>
</dbReference>
<dbReference type="InterPro" id="IPR036396">
    <property type="entry name" value="Cyt_P450_sf"/>
</dbReference>
<gene>
    <name evidence="8" type="ORF">PIB30_037968</name>
</gene>
<comment type="similarity">
    <text evidence="2">Belongs to the cytochrome P450 family.</text>
</comment>
<evidence type="ECO:0000256" key="4">
    <source>
        <dbReference type="ARBA" id="ARBA00022723"/>
    </source>
</evidence>
<name>A0ABU6XFF2_9FABA</name>
<keyword evidence="7" id="KW-0503">Monooxygenase</keyword>
<reference evidence="8 9" key="1">
    <citation type="journal article" date="2023" name="Plants (Basel)">
        <title>Bridging the Gap: Combining Genomics and Transcriptomics Approaches to Understand Stylosanthes scabra, an Orphan Legume from the Brazilian Caatinga.</title>
        <authorList>
            <person name="Ferreira-Neto J.R.C."/>
            <person name="da Silva M.D."/>
            <person name="Binneck E."/>
            <person name="de Melo N.F."/>
            <person name="da Silva R.H."/>
            <person name="de Melo A.L.T.M."/>
            <person name="Pandolfi V."/>
            <person name="Bustamante F.O."/>
            <person name="Brasileiro-Vidal A.C."/>
            <person name="Benko-Iseppon A.M."/>
        </authorList>
    </citation>
    <scope>NUCLEOTIDE SEQUENCE [LARGE SCALE GENOMIC DNA]</scope>
    <source>
        <tissue evidence="8">Leaves</tissue>
    </source>
</reference>